<protein>
    <submittedName>
        <fullName evidence="1">Uncharacterized protein</fullName>
    </submittedName>
</protein>
<dbReference type="AlphaFoldDB" id="A0A0H4I8B0"/>
<dbReference type="Proteomes" id="UP000036406">
    <property type="component" value="Chromosome"/>
</dbReference>
<dbReference type="STRING" id="330734.ABA45_17320"/>
<keyword evidence="2" id="KW-1185">Reference proteome</keyword>
<sequence length="59" mass="6736">MLRLQPLLQLDGRNRTADQITLRHTATTLAQKIDLLYGFYAFGYHLDAQIVGHYFSLGV</sequence>
<dbReference type="EMBL" id="CP011494">
    <property type="protein sequence ID" value="AKO53978.1"/>
    <property type="molecule type" value="Genomic_DNA"/>
</dbReference>
<organism evidence="1 2">
    <name type="scientific">Marinobacter psychrophilus</name>
    <dbReference type="NCBI Taxonomy" id="330734"/>
    <lineage>
        <taxon>Bacteria</taxon>
        <taxon>Pseudomonadati</taxon>
        <taxon>Pseudomonadota</taxon>
        <taxon>Gammaproteobacteria</taxon>
        <taxon>Pseudomonadales</taxon>
        <taxon>Marinobacteraceae</taxon>
        <taxon>Marinobacter</taxon>
    </lineage>
</organism>
<evidence type="ECO:0000313" key="1">
    <source>
        <dbReference type="EMBL" id="AKO53978.1"/>
    </source>
</evidence>
<gene>
    <name evidence="1" type="ORF">ABA45_17320</name>
</gene>
<proteinExistence type="predicted"/>
<accession>A0A0H4I8B0</accession>
<reference evidence="1 2" key="1">
    <citation type="submission" date="2015-05" db="EMBL/GenBank/DDBJ databases">
        <title>Complete genome of Marinobacter psychrophilus strain 20041T isolated from sea-ice of the Canadian Basin.</title>
        <authorList>
            <person name="Song L."/>
            <person name="Ren L."/>
            <person name="Yu Y."/>
            <person name="Wang X."/>
        </authorList>
    </citation>
    <scope>NUCLEOTIDE SEQUENCE [LARGE SCALE GENOMIC DNA]</scope>
    <source>
        <strain evidence="1 2">20041</strain>
    </source>
</reference>
<name>A0A0H4I8B0_9GAMM</name>
<dbReference type="KEGG" id="mpq:ABA45_17320"/>
<evidence type="ECO:0000313" key="2">
    <source>
        <dbReference type="Proteomes" id="UP000036406"/>
    </source>
</evidence>